<comment type="caution">
    <text evidence="1">The sequence shown here is derived from an EMBL/GenBank/DDBJ whole genome shotgun (WGS) entry which is preliminary data.</text>
</comment>
<proteinExistence type="predicted"/>
<evidence type="ECO:0000313" key="1">
    <source>
        <dbReference type="EMBL" id="CAK7344608.1"/>
    </source>
</evidence>
<gene>
    <name evidence="1" type="ORF">DCAF_LOCUS17867</name>
</gene>
<accession>A0AAV1S282</accession>
<evidence type="ECO:0000313" key="2">
    <source>
        <dbReference type="Proteomes" id="UP001314170"/>
    </source>
</evidence>
<sequence length="132" mass="14692">MLSLSLQGVLSKGKEERKDLVYQLEVAQASTDGAYTELDQHRSKAYGISPIQAQVVAGSSSGGCSGGVQEVKLGWMQVSPQTNEGMFFEFDILTKIKCENWYGYLILKEEIQQVDESTTEKQNVKTGMARRY</sequence>
<reference evidence="1 2" key="1">
    <citation type="submission" date="2024-01" db="EMBL/GenBank/DDBJ databases">
        <authorList>
            <person name="Waweru B."/>
        </authorList>
    </citation>
    <scope>NUCLEOTIDE SEQUENCE [LARGE SCALE GENOMIC DNA]</scope>
</reference>
<keyword evidence="2" id="KW-1185">Reference proteome</keyword>
<dbReference type="EMBL" id="CAWUPB010001164">
    <property type="protein sequence ID" value="CAK7344608.1"/>
    <property type="molecule type" value="Genomic_DNA"/>
</dbReference>
<organism evidence="1 2">
    <name type="scientific">Dovyalis caffra</name>
    <dbReference type="NCBI Taxonomy" id="77055"/>
    <lineage>
        <taxon>Eukaryota</taxon>
        <taxon>Viridiplantae</taxon>
        <taxon>Streptophyta</taxon>
        <taxon>Embryophyta</taxon>
        <taxon>Tracheophyta</taxon>
        <taxon>Spermatophyta</taxon>
        <taxon>Magnoliopsida</taxon>
        <taxon>eudicotyledons</taxon>
        <taxon>Gunneridae</taxon>
        <taxon>Pentapetalae</taxon>
        <taxon>rosids</taxon>
        <taxon>fabids</taxon>
        <taxon>Malpighiales</taxon>
        <taxon>Salicaceae</taxon>
        <taxon>Flacourtieae</taxon>
        <taxon>Dovyalis</taxon>
    </lineage>
</organism>
<dbReference type="AlphaFoldDB" id="A0AAV1S282"/>
<name>A0AAV1S282_9ROSI</name>
<protein>
    <submittedName>
        <fullName evidence="1">Uncharacterized protein</fullName>
    </submittedName>
</protein>
<dbReference type="Proteomes" id="UP001314170">
    <property type="component" value="Unassembled WGS sequence"/>
</dbReference>